<evidence type="ECO:0000313" key="1">
    <source>
        <dbReference type="EMBL" id="CAD8132539.1"/>
    </source>
</evidence>
<protein>
    <submittedName>
        <fullName evidence="1">Uncharacterized protein</fullName>
    </submittedName>
</protein>
<accession>A0A8S1S0Q7</accession>
<dbReference type="EMBL" id="CAJJDP010000001">
    <property type="protein sequence ID" value="CAD8132539.1"/>
    <property type="molecule type" value="Genomic_DNA"/>
</dbReference>
<evidence type="ECO:0000313" key="2">
    <source>
        <dbReference type="Proteomes" id="UP000683925"/>
    </source>
</evidence>
<gene>
    <name evidence="1" type="ORF">POCTA_138.1.T0030492</name>
</gene>
<proteinExistence type="predicted"/>
<dbReference type="AlphaFoldDB" id="A0A8S1S0Q7"/>
<comment type="caution">
    <text evidence="1">The sequence shown here is derived from an EMBL/GenBank/DDBJ whole genome shotgun (WGS) entry which is preliminary data.</text>
</comment>
<name>A0A8S1S0Q7_PAROT</name>
<reference evidence="1" key="1">
    <citation type="submission" date="2021-01" db="EMBL/GenBank/DDBJ databases">
        <authorList>
            <consortium name="Genoscope - CEA"/>
            <person name="William W."/>
        </authorList>
    </citation>
    <scope>NUCLEOTIDE SEQUENCE</scope>
</reference>
<dbReference type="Proteomes" id="UP000683925">
    <property type="component" value="Unassembled WGS sequence"/>
</dbReference>
<keyword evidence="2" id="KW-1185">Reference proteome</keyword>
<organism evidence="1 2">
    <name type="scientific">Paramecium octaurelia</name>
    <dbReference type="NCBI Taxonomy" id="43137"/>
    <lineage>
        <taxon>Eukaryota</taxon>
        <taxon>Sar</taxon>
        <taxon>Alveolata</taxon>
        <taxon>Ciliophora</taxon>
        <taxon>Intramacronucleata</taxon>
        <taxon>Oligohymenophorea</taxon>
        <taxon>Peniculida</taxon>
        <taxon>Parameciidae</taxon>
        <taxon>Paramecium</taxon>
    </lineage>
</organism>
<sequence>MINPIQNLTANLNYSYIKLSRPLLNLFKTHLLNFNQLNISSQMNLVRFIKIFHMNQSGKFVGII</sequence>